<accession>A0A5D9D7E3</accession>
<protein>
    <submittedName>
        <fullName evidence="1">Type 4a pilus biogenesis protein PilO</fullName>
    </submittedName>
</protein>
<organism evidence="1 2">
    <name type="scientific">Halomonas eurihalina</name>
    <dbReference type="NCBI Taxonomy" id="42566"/>
    <lineage>
        <taxon>Bacteria</taxon>
        <taxon>Pseudomonadati</taxon>
        <taxon>Pseudomonadota</taxon>
        <taxon>Gammaproteobacteria</taxon>
        <taxon>Oceanospirillales</taxon>
        <taxon>Halomonadaceae</taxon>
        <taxon>Halomonas</taxon>
    </lineage>
</organism>
<proteinExistence type="predicted"/>
<name>A0A5D9D7E3_HALER</name>
<dbReference type="InterPro" id="IPR007445">
    <property type="entry name" value="PilO"/>
</dbReference>
<dbReference type="Pfam" id="PF04350">
    <property type="entry name" value="PilO"/>
    <property type="match status" value="1"/>
</dbReference>
<dbReference type="RefSeq" id="WP_149322166.1">
    <property type="nucleotide sequence ID" value="NZ_JARWAH010000002.1"/>
</dbReference>
<gene>
    <name evidence="1" type="primary">pilO</name>
    <name evidence="1" type="ORF">FZZ93_09915</name>
</gene>
<dbReference type="EMBL" id="VTPU01000008">
    <property type="protein sequence ID" value="TZG39489.1"/>
    <property type="molecule type" value="Genomic_DNA"/>
</dbReference>
<comment type="caution">
    <text evidence="1">The sequence shown here is derived from an EMBL/GenBank/DDBJ whole genome shotgun (WGS) entry which is preliminary data.</text>
</comment>
<dbReference type="GO" id="GO:0043107">
    <property type="term" value="P:type IV pilus-dependent motility"/>
    <property type="evidence" value="ECO:0007669"/>
    <property type="project" value="InterPro"/>
</dbReference>
<evidence type="ECO:0000313" key="1">
    <source>
        <dbReference type="EMBL" id="TZG39489.1"/>
    </source>
</evidence>
<keyword evidence="2" id="KW-1185">Reference proteome</keyword>
<evidence type="ECO:0000313" key="2">
    <source>
        <dbReference type="Proteomes" id="UP000324260"/>
    </source>
</evidence>
<dbReference type="PANTHER" id="PTHR39555">
    <property type="entry name" value="FIMBRIAL ASSEMBLY PROTEIN PILO-LIKE PROTEIN-RELATED"/>
    <property type="match status" value="1"/>
</dbReference>
<dbReference type="Gene3D" id="3.30.70.60">
    <property type="match status" value="1"/>
</dbReference>
<dbReference type="AlphaFoldDB" id="A0A5D9D7E3"/>
<dbReference type="Proteomes" id="UP000324260">
    <property type="component" value="Unassembled WGS sequence"/>
</dbReference>
<dbReference type="OrthoDB" id="9802133at2"/>
<sequence length="205" mass="22734">MNWMPVWLRMRQLEWRELDVRDADRWPLGLKWLCCALLAVVVCVGSYVVLALPTVKTLDEAKREEAMLLEAYRRDAARAAHLSGLREQVAALEQRLAELQTAFPEKADMASLIDDVGALALDRQLTIEAVRLGNAAETGLVVVHPVSIQVTGSFNRLGDFVADVANLPRLVTLHDVRLAVEEGRLHLSVQARAYSVEPSSAKEEG</sequence>
<dbReference type="InterPro" id="IPR014717">
    <property type="entry name" value="Transl_elong_EF1B/ribsomal_bS6"/>
</dbReference>
<reference evidence="1 2" key="1">
    <citation type="submission" date="2019-08" db="EMBL/GenBank/DDBJ databases">
        <title>Draft Genome Sequence of Halomonas eurihalina Isolated from Preserved Hide-surface.</title>
        <authorList>
            <person name="Hussain S.A."/>
            <person name="Xu A."/>
            <person name="Sarker M."/>
            <person name="Sommers C."/>
        </authorList>
    </citation>
    <scope>NUCLEOTIDE SEQUENCE [LARGE SCALE GENOMIC DNA]</scope>
    <source>
        <strain evidence="1 2">MS1</strain>
    </source>
</reference>
<dbReference type="PANTHER" id="PTHR39555:SF1">
    <property type="entry name" value="TYPE IV PILUS INNER MEMBRANE COMPONENT PILO"/>
    <property type="match status" value="1"/>
</dbReference>
<dbReference type="GO" id="GO:0043683">
    <property type="term" value="P:type IV pilus assembly"/>
    <property type="evidence" value="ECO:0007669"/>
    <property type="project" value="InterPro"/>
</dbReference>